<protein>
    <recommendedName>
        <fullName evidence="4">Phosphatidylinositol N-acetylglucosaminyltransferase subunit Q</fullName>
    </recommendedName>
</protein>
<reference evidence="2 3" key="1">
    <citation type="journal article" date="2022" name="Nat. Ecol. Evol.">
        <title>A masculinizing supergene underlies an exaggerated male reproductive morph in a spider.</title>
        <authorList>
            <person name="Hendrickx F."/>
            <person name="De Corte Z."/>
            <person name="Sonet G."/>
            <person name="Van Belleghem S.M."/>
            <person name="Kostlbacher S."/>
            <person name="Vangestel C."/>
        </authorList>
    </citation>
    <scope>NUCLEOTIDE SEQUENCE [LARGE SCALE GENOMIC DNA]</scope>
    <source>
        <strain evidence="2">W744_W776</strain>
    </source>
</reference>
<keyword evidence="3" id="KW-1185">Reference proteome</keyword>
<keyword evidence="1" id="KW-1133">Transmembrane helix</keyword>
<dbReference type="EMBL" id="JAFNEN010000354">
    <property type="protein sequence ID" value="KAG8184906.1"/>
    <property type="molecule type" value="Genomic_DNA"/>
</dbReference>
<sequence>MAASMNVSIYIPKQALKDLSFTYLFGYYQRSDTSILINCTIGIGNNEMLKNVHEQLYIRTDIPPTDTFCFLGLLYSSKKKKNFQSFVIDYADFPNHFVLRVDKTYNSFHIENLHIEQQSQKIISHIILYDSCDLISSKLIFFNKANSLCSSQEKDFITFLYENFESNLKYSKELSSITENKCINFIESEENFVKRQFEKFLRIVLYLITLFSHCLSFALSIPLWLHQSILKIVILTRVGRQLHQRFLHCQQVVDEVQAKKLLSLKCKNLISAILIDVICGWIITFIFLHSNVQLLLLDYSIEQTNYLVSGLKSLIIWLMGAPAGLKLNIPLNSALGHFFLYHIYLWEAYMAVVLPLFTFILNISSIIGVVGATFILCVLSDLITLATVHIYCFYGYATRLYGYQMMSLAALWRLFRGRKWNPLRQRVDSFTYDIHQLFLGTLIFTVLLFLLPTVMVYYIVFTSLRIMVLTIQGILSTIINIITICPVYSVLSRIFSSSETTGDVHFTVFNTDATLVLSMEASQISLINVIQATVPELHKYEEYLTWKDFLSSILWVPSYLKEVRDGLSGIRRYSKVKQSKEIN</sequence>
<evidence type="ECO:0000313" key="3">
    <source>
        <dbReference type="Proteomes" id="UP000827092"/>
    </source>
</evidence>
<dbReference type="GO" id="GO:0016020">
    <property type="term" value="C:membrane"/>
    <property type="evidence" value="ECO:0007669"/>
    <property type="project" value="InterPro"/>
</dbReference>
<proteinExistence type="predicted"/>
<evidence type="ECO:0008006" key="4">
    <source>
        <dbReference type="Google" id="ProtNLM"/>
    </source>
</evidence>
<dbReference type="PANTHER" id="PTHR21329:SF3">
    <property type="entry name" value="PHOSPHATIDYLINOSITOL N-ACETYLGLUCOSAMINYLTRANSFERASE SUBUNIT Q"/>
    <property type="match status" value="1"/>
</dbReference>
<accession>A0AAV6UNS9</accession>
<feature type="transmembrane region" description="Helical" evidence="1">
    <location>
        <begin position="269"/>
        <end position="292"/>
    </location>
</feature>
<dbReference type="Proteomes" id="UP000827092">
    <property type="component" value="Unassembled WGS sequence"/>
</dbReference>
<feature type="transmembrane region" description="Helical" evidence="1">
    <location>
        <begin position="343"/>
        <end position="363"/>
    </location>
</feature>
<evidence type="ECO:0000313" key="2">
    <source>
        <dbReference type="EMBL" id="KAG8184906.1"/>
    </source>
</evidence>
<evidence type="ECO:0000256" key="1">
    <source>
        <dbReference type="SAM" id="Phobius"/>
    </source>
</evidence>
<name>A0AAV6UNS9_9ARAC</name>
<feature type="transmembrane region" description="Helical" evidence="1">
    <location>
        <begin position="466"/>
        <end position="491"/>
    </location>
</feature>
<feature type="transmembrane region" description="Helical" evidence="1">
    <location>
        <begin position="203"/>
        <end position="225"/>
    </location>
</feature>
<feature type="transmembrane region" description="Helical" evidence="1">
    <location>
        <begin position="437"/>
        <end position="460"/>
    </location>
</feature>
<dbReference type="AlphaFoldDB" id="A0AAV6UNS9"/>
<keyword evidence="1" id="KW-0472">Membrane</keyword>
<dbReference type="InterPro" id="IPR007720">
    <property type="entry name" value="PigQ/GPI1"/>
</dbReference>
<gene>
    <name evidence="2" type="ORF">JTE90_017761</name>
</gene>
<feature type="transmembrane region" description="Helical" evidence="1">
    <location>
        <begin position="370"/>
        <end position="394"/>
    </location>
</feature>
<dbReference type="GO" id="GO:0005783">
    <property type="term" value="C:endoplasmic reticulum"/>
    <property type="evidence" value="ECO:0007669"/>
    <property type="project" value="TreeGrafter"/>
</dbReference>
<organism evidence="2 3">
    <name type="scientific">Oedothorax gibbosus</name>
    <dbReference type="NCBI Taxonomy" id="931172"/>
    <lineage>
        <taxon>Eukaryota</taxon>
        <taxon>Metazoa</taxon>
        <taxon>Ecdysozoa</taxon>
        <taxon>Arthropoda</taxon>
        <taxon>Chelicerata</taxon>
        <taxon>Arachnida</taxon>
        <taxon>Araneae</taxon>
        <taxon>Araneomorphae</taxon>
        <taxon>Entelegynae</taxon>
        <taxon>Araneoidea</taxon>
        <taxon>Linyphiidae</taxon>
        <taxon>Erigoninae</taxon>
        <taxon>Oedothorax</taxon>
    </lineage>
</organism>
<feature type="transmembrane region" description="Helical" evidence="1">
    <location>
        <begin position="304"/>
        <end position="323"/>
    </location>
</feature>
<keyword evidence="1" id="KW-0812">Transmembrane</keyword>
<dbReference type="Pfam" id="PF05024">
    <property type="entry name" value="Gpi1"/>
    <property type="match status" value="1"/>
</dbReference>
<feature type="transmembrane region" description="Helical" evidence="1">
    <location>
        <begin position="400"/>
        <end position="416"/>
    </location>
</feature>
<comment type="caution">
    <text evidence="2">The sequence shown here is derived from an EMBL/GenBank/DDBJ whole genome shotgun (WGS) entry which is preliminary data.</text>
</comment>
<dbReference type="GO" id="GO:0006506">
    <property type="term" value="P:GPI anchor biosynthetic process"/>
    <property type="evidence" value="ECO:0007669"/>
    <property type="project" value="InterPro"/>
</dbReference>
<dbReference type="PANTHER" id="PTHR21329">
    <property type="entry name" value="PHOSPHATIDYLINOSITOL N-ACETYLGLUCOSAMINYLTRANSFERASE SUBUNIT Q-RELATED"/>
    <property type="match status" value="1"/>
</dbReference>